<dbReference type="AlphaFoldDB" id="A0A235FCA6"/>
<name>A0A235FCA6_9BACL</name>
<sequence>MSNRNKDRNYPYGGYDPFKTPSAKLFAQSVPADPARPPYQPSAPAFPPMAPYGMGFQQQMPFPGAGPMPMPMPMPFQQPGMFGFPQNQQQSSFQNFQKPQSNWNWGSTLSGANQVMGIMKQLGGLAAFFK</sequence>
<feature type="region of interest" description="Disordered" evidence="1">
    <location>
        <begin position="57"/>
        <end position="104"/>
    </location>
</feature>
<evidence type="ECO:0000313" key="2">
    <source>
        <dbReference type="EMBL" id="OYD58664.1"/>
    </source>
</evidence>
<evidence type="ECO:0000313" key="3">
    <source>
        <dbReference type="Proteomes" id="UP000215059"/>
    </source>
</evidence>
<feature type="compositionally biased region" description="Pro residues" evidence="1">
    <location>
        <begin position="64"/>
        <end position="76"/>
    </location>
</feature>
<dbReference type="Proteomes" id="UP000215059">
    <property type="component" value="Unassembled WGS sequence"/>
</dbReference>
<proteinExistence type="predicted"/>
<gene>
    <name evidence="2" type="ORF">CGZ90_01820</name>
</gene>
<accession>A0A235FCA6</accession>
<evidence type="ECO:0000256" key="1">
    <source>
        <dbReference type="SAM" id="MobiDB-lite"/>
    </source>
</evidence>
<comment type="caution">
    <text evidence="2">The sequence shown here is derived from an EMBL/GenBank/DDBJ whole genome shotgun (WGS) entry which is preliminary data.</text>
</comment>
<dbReference type="EMBL" id="NOII01000001">
    <property type="protein sequence ID" value="OYD58664.1"/>
    <property type="molecule type" value="Genomic_DNA"/>
</dbReference>
<organism evidence="2 3">
    <name type="scientific">Fictibacillus aquaticus</name>
    <dbReference type="NCBI Taxonomy" id="2021314"/>
    <lineage>
        <taxon>Bacteria</taxon>
        <taxon>Bacillati</taxon>
        <taxon>Bacillota</taxon>
        <taxon>Bacilli</taxon>
        <taxon>Bacillales</taxon>
        <taxon>Fictibacillaceae</taxon>
        <taxon>Fictibacillus</taxon>
    </lineage>
</organism>
<protein>
    <submittedName>
        <fullName evidence="2">Uncharacterized protein</fullName>
    </submittedName>
</protein>
<keyword evidence="3" id="KW-1185">Reference proteome</keyword>
<feature type="compositionally biased region" description="Low complexity" evidence="1">
    <location>
        <begin position="77"/>
        <end position="102"/>
    </location>
</feature>
<reference evidence="2 3" key="1">
    <citation type="submission" date="2017-07" db="EMBL/GenBank/DDBJ databases">
        <title>Fictibacillus sp. nov. GDSW-R2A3 Genome sequencing and assembly.</title>
        <authorList>
            <person name="Mayilraj S."/>
        </authorList>
    </citation>
    <scope>NUCLEOTIDE SEQUENCE [LARGE SCALE GENOMIC DNA]</scope>
    <source>
        <strain evidence="2 3">GDSW-R2A3</strain>
    </source>
</reference>
<dbReference type="RefSeq" id="WP_094250625.1">
    <property type="nucleotide sequence ID" value="NZ_JBHLXL010000001.1"/>
</dbReference>